<dbReference type="PANTHER" id="PTHR33175">
    <property type="entry name" value="DNA-BINDING PROTEIN HU"/>
    <property type="match status" value="1"/>
</dbReference>
<dbReference type="CDD" id="cd13831">
    <property type="entry name" value="HU"/>
    <property type="match status" value="1"/>
</dbReference>
<dbReference type="PRINTS" id="PR01727">
    <property type="entry name" value="DNABINDINGHU"/>
</dbReference>
<gene>
    <name evidence="5" type="ORF">SAMN03080606_00180</name>
</gene>
<evidence type="ECO:0000256" key="2">
    <source>
        <dbReference type="ARBA" id="ARBA00023067"/>
    </source>
</evidence>
<dbReference type="PROSITE" id="PS00045">
    <property type="entry name" value="HISTONE_LIKE"/>
    <property type="match status" value="1"/>
</dbReference>
<proteinExistence type="inferred from homology"/>
<dbReference type="InterPro" id="IPR020816">
    <property type="entry name" value="Histone-like_DNA-bd_CS"/>
</dbReference>
<keyword evidence="3 5" id="KW-0238">DNA-binding</keyword>
<dbReference type="GO" id="GO:0030261">
    <property type="term" value="P:chromosome condensation"/>
    <property type="evidence" value="ECO:0007669"/>
    <property type="project" value="UniProtKB-KW"/>
</dbReference>
<dbReference type="STRING" id="1120976.SAMN03080606_00180"/>
<name>A0A1G5AKQ1_9FIRM</name>
<keyword evidence="6" id="KW-1185">Reference proteome</keyword>
<dbReference type="AlphaFoldDB" id="A0A1G5AKQ1"/>
<dbReference type="GO" id="GO:0030527">
    <property type="term" value="F:structural constituent of chromatin"/>
    <property type="evidence" value="ECO:0007669"/>
    <property type="project" value="InterPro"/>
</dbReference>
<dbReference type="Gene3D" id="4.10.520.10">
    <property type="entry name" value="IHF-like DNA-binding proteins"/>
    <property type="match status" value="1"/>
</dbReference>
<dbReference type="Pfam" id="PF00216">
    <property type="entry name" value="Bac_DNA_binding"/>
    <property type="match status" value="1"/>
</dbReference>
<dbReference type="Proteomes" id="UP000198636">
    <property type="component" value="Unassembled WGS sequence"/>
</dbReference>
<reference evidence="5 6" key="1">
    <citation type="submission" date="2016-10" db="EMBL/GenBank/DDBJ databases">
        <authorList>
            <person name="de Groot N.N."/>
        </authorList>
    </citation>
    <scope>NUCLEOTIDE SEQUENCE [LARGE SCALE GENOMIC DNA]</scope>
    <source>
        <strain evidence="5 6">DSM 18978</strain>
    </source>
</reference>
<evidence type="ECO:0000313" key="5">
    <source>
        <dbReference type="EMBL" id="SCX78453.1"/>
    </source>
</evidence>
<evidence type="ECO:0000256" key="4">
    <source>
        <dbReference type="RuleBase" id="RU003939"/>
    </source>
</evidence>
<dbReference type="RefSeq" id="WP_091538885.1">
    <property type="nucleotide sequence ID" value="NZ_FMUS01000001.1"/>
</dbReference>
<dbReference type="EMBL" id="FMUS01000001">
    <property type="protein sequence ID" value="SCX78453.1"/>
    <property type="molecule type" value="Genomic_DNA"/>
</dbReference>
<dbReference type="PANTHER" id="PTHR33175:SF3">
    <property type="entry name" value="DNA-BINDING PROTEIN HU-BETA"/>
    <property type="match status" value="1"/>
</dbReference>
<evidence type="ECO:0000256" key="1">
    <source>
        <dbReference type="ARBA" id="ARBA00010529"/>
    </source>
</evidence>
<dbReference type="GO" id="GO:0003677">
    <property type="term" value="F:DNA binding"/>
    <property type="evidence" value="ECO:0007669"/>
    <property type="project" value="UniProtKB-KW"/>
</dbReference>
<dbReference type="OrthoDB" id="9799835at2"/>
<evidence type="ECO:0000313" key="6">
    <source>
        <dbReference type="Proteomes" id="UP000198636"/>
    </source>
</evidence>
<dbReference type="SMART" id="SM00411">
    <property type="entry name" value="BHL"/>
    <property type="match status" value="1"/>
</dbReference>
<accession>A0A1G5AKQ1</accession>
<protein>
    <submittedName>
        <fullName evidence="5">DNA-binding protein HU-beta</fullName>
    </submittedName>
</protein>
<dbReference type="InterPro" id="IPR010992">
    <property type="entry name" value="IHF-like_DNA-bd_dom_sf"/>
</dbReference>
<dbReference type="SUPFAM" id="SSF47729">
    <property type="entry name" value="IHF-like DNA-binding proteins"/>
    <property type="match status" value="1"/>
</dbReference>
<comment type="similarity">
    <text evidence="1 4">Belongs to the bacterial histone-like protein family.</text>
</comment>
<evidence type="ECO:0000256" key="3">
    <source>
        <dbReference type="ARBA" id="ARBA00023125"/>
    </source>
</evidence>
<organism evidence="5 6">
    <name type="scientific">Alkaliphilus peptidifermentans DSM 18978</name>
    <dbReference type="NCBI Taxonomy" id="1120976"/>
    <lineage>
        <taxon>Bacteria</taxon>
        <taxon>Bacillati</taxon>
        <taxon>Bacillota</taxon>
        <taxon>Clostridia</taxon>
        <taxon>Peptostreptococcales</taxon>
        <taxon>Natronincolaceae</taxon>
        <taxon>Alkaliphilus</taxon>
    </lineage>
</organism>
<dbReference type="InterPro" id="IPR000119">
    <property type="entry name" value="Hist_DNA-bd"/>
</dbReference>
<sequence length="92" mass="10049">MNKAELVSKMAEKSALTKKDAELALNALMESVEEALVAGDKVQLVGFGTFDVRERKPRQGRNPRNPEQVIDIPASKAPVFKAGKTLKEKING</sequence>
<keyword evidence="2" id="KW-0226">DNA condensation</keyword>